<accession>A0A4Z1F1Z4</accession>
<organism evidence="1 2">
    <name type="scientific">Botrytis tulipae</name>
    <dbReference type="NCBI Taxonomy" id="87230"/>
    <lineage>
        <taxon>Eukaryota</taxon>
        <taxon>Fungi</taxon>
        <taxon>Dikarya</taxon>
        <taxon>Ascomycota</taxon>
        <taxon>Pezizomycotina</taxon>
        <taxon>Leotiomycetes</taxon>
        <taxon>Helotiales</taxon>
        <taxon>Sclerotiniaceae</taxon>
        <taxon>Botrytis</taxon>
    </lineage>
</organism>
<dbReference type="Proteomes" id="UP000297777">
    <property type="component" value="Unassembled WGS sequence"/>
</dbReference>
<reference evidence="1 2" key="1">
    <citation type="submission" date="2017-12" db="EMBL/GenBank/DDBJ databases">
        <title>Comparative genomics of Botrytis spp.</title>
        <authorList>
            <person name="Valero-Jimenez C.A."/>
            <person name="Tapia P."/>
            <person name="Veloso J."/>
            <person name="Silva-Moreno E."/>
            <person name="Staats M."/>
            <person name="Valdes J.H."/>
            <person name="Van Kan J.A.L."/>
        </authorList>
    </citation>
    <scope>NUCLEOTIDE SEQUENCE [LARGE SCALE GENOMIC DNA]</scope>
    <source>
        <strain evidence="1 2">Bt9001</strain>
    </source>
</reference>
<evidence type="ECO:0000313" key="2">
    <source>
        <dbReference type="Proteomes" id="UP000297777"/>
    </source>
</evidence>
<proteinExistence type="predicted"/>
<name>A0A4Z1F1Z4_9HELO</name>
<gene>
    <name evidence="1" type="ORF">BTUL_0024g00110</name>
</gene>
<sequence>MNLHRQMLVSEGVLEGKDWYVTVLIVMATDRNKRRIEQRNTLLFIRHQGFGLWMRHSRPKRSPTNDPNKGKFILCGLTDFFGLFGLLAPRKIVVHRGLRGAASHEDHTL</sequence>
<dbReference type="AlphaFoldDB" id="A0A4Z1F1Z4"/>
<evidence type="ECO:0000313" key="1">
    <source>
        <dbReference type="EMBL" id="TGO16743.1"/>
    </source>
</evidence>
<dbReference type="EMBL" id="PQXH01000024">
    <property type="protein sequence ID" value="TGO16743.1"/>
    <property type="molecule type" value="Genomic_DNA"/>
</dbReference>
<comment type="caution">
    <text evidence="1">The sequence shown here is derived from an EMBL/GenBank/DDBJ whole genome shotgun (WGS) entry which is preliminary data.</text>
</comment>
<protein>
    <submittedName>
        <fullName evidence="1">Uncharacterized protein</fullName>
    </submittedName>
</protein>
<dbReference type="OrthoDB" id="10291066at2759"/>
<keyword evidence="2" id="KW-1185">Reference proteome</keyword>